<evidence type="ECO:0000256" key="9">
    <source>
        <dbReference type="ARBA" id="ARBA00023159"/>
    </source>
</evidence>
<comment type="subunit">
    <text evidence="13">Interacts with melt.</text>
</comment>
<evidence type="ECO:0000256" key="8">
    <source>
        <dbReference type="ARBA" id="ARBA00023125"/>
    </source>
</evidence>
<feature type="compositionally biased region" description="Polar residues" evidence="16">
    <location>
        <begin position="457"/>
        <end position="473"/>
    </location>
</feature>
<name>A0ABM1B8T6_LIMPO</name>
<sequence length="634" mass="69546">MEGVEVEGDTVFEPQGEFRARSNTWPLPRPDNFNEKDGEKTGGTTVVNEQSQGSPPSDVTVGGQPPKKSSARRNAWGNMSYADLITQAIQNSQDKRLTLSQIYDWMVQNVPYFKDKGDSNSSAGWKNSIRHNLSLHSRFMRIQNEGTGKSSWWVINPDAKPGKSTRRRATSMETQKYEKKRGRVRKKVEALRNGLDARSTSPPSAEGLDTFPESPSHLGFQLSPDFRPRASSNASSCGRLSPIPAVETDMHDNQVPRLSPIPWIPDLGLFMESSTSLDRYCADQLGNSLAETVKLGEGDMGYLSKNQPGDSSPAISPLSSSNNFSLNNYQYNKQANGDYKAFHSTVSDDKGLTALQPHQRSPQHSPQLTETTNFQGLPSGHSSQQQQLPTVLSALQSFSPGLTKPQLSIKFSNLQCTSTGPSSPKQIPKEVSIQHLSPGHSRQQQLPIKLSTIQRLSSGHATQQQHSAEMSTVQQLSPRQTSQQQLTTELPTLHINQEELAKKLAIIQALSTGHSNEQQLPQSDISLMTSQDNVAALTSGQLYVDNFLNGSSSGQVPGQLMSLPHQNVLPNDLDLNMDILHGDLECDVDQVIRHELSVDGNLDFNFEVVNTASTSASTVTSCSPTTTPVNQWVH</sequence>
<proteinExistence type="predicted"/>
<evidence type="ECO:0000256" key="4">
    <source>
        <dbReference type="ARBA" id="ARBA00022490"/>
    </source>
</evidence>
<feature type="DNA-binding region" description="Fork-head" evidence="15">
    <location>
        <begin position="76"/>
        <end position="169"/>
    </location>
</feature>
<accession>A0ABM1B8T6</accession>
<dbReference type="Pfam" id="PF00250">
    <property type="entry name" value="Forkhead"/>
    <property type="match status" value="1"/>
</dbReference>
<feature type="region of interest" description="Disordered" evidence="16">
    <location>
        <begin position="355"/>
        <end position="388"/>
    </location>
</feature>
<keyword evidence="8 15" id="KW-0238">DNA-binding</keyword>
<keyword evidence="9" id="KW-0010">Activator</keyword>
<evidence type="ECO:0000256" key="10">
    <source>
        <dbReference type="ARBA" id="ARBA00023163"/>
    </source>
</evidence>
<dbReference type="InterPro" id="IPR030456">
    <property type="entry name" value="TF_fork_head_CS_2"/>
</dbReference>
<dbReference type="CDD" id="cd20032">
    <property type="entry name" value="FH_FOXO"/>
    <property type="match status" value="1"/>
</dbReference>
<evidence type="ECO:0000256" key="15">
    <source>
        <dbReference type="PROSITE-ProRule" id="PRU00089"/>
    </source>
</evidence>
<dbReference type="InterPro" id="IPR032067">
    <property type="entry name" value="FOXO-TAD"/>
</dbReference>
<keyword evidence="6" id="KW-0341">Growth regulation</keyword>
<evidence type="ECO:0000256" key="7">
    <source>
        <dbReference type="ARBA" id="ARBA00023015"/>
    </source>
</evidence>
<evidence type="ECO:0000256" key="3">
    <source>
        <dbReference type="ARBA" id="ARBA00022473"/>
    </source>
</evidence>
<reference evidence="19" key="1">
    <citation type="submission" date="2025-08" db="UniProtKB">
        <authorList>
            <consortium name="RefSeq"/>
        </authorList>
    </citation>
    <scope>IDENTIFICATION</scope>
    <source>
        <tissue evidence="19">Muscle</tissue>
    </source>
</reference>
<feature type="region of interest" description="Disordered" evidence="16">
    <location>
        <begin position="156"/>
        <end position="211"/>
    </location>
</feature>
<evidence type="ECO:0000256" key="14">
    <source>
        <dbReference type="ARBA" id="ARBA00039893"/>
    </source>
</evidence>
<dbReference type="InterPro" id="IPR001766">
    <property type="entry name" value="Fork_head_dom"/>
</dbReference>
<evidence type="ECO:0000313" key="19">
    <source>
        <dbReference type="RefSeq" id="XP_013777148.1"/>
    </source>
</evidence>
<feature type="compositionally biased region" description="Acidic residues" evidence="16">
    <location>
        <begin position="1"/>
        <end position="10"/>
    </location>
</feature>
<organism evidence="18 19">
    <name type="scientific">Limulus polyphemus</name>
    <name type="common">Atlantic horseshoe crab</name>
    <dbReference type="NCBI Taxonomy" id="6850"/>
    <lineage>
        <taxon>Eukaryota</taxon>
        <taxon>Metazoa</taxon>
        <taxon>Ecdysozoa</taxon>
        <taxon>Arthropoda</taxon>
        <taxon>Chelicerata</taxon>
        <taxon>Merostomata</taxon>
        <taxon>Xiphosura</taxon>
        <taxon>Limulidae</taxon>
        <taxon>Limulus</taxon>
    </lineage>
</organism>
<evidence type="ECO:0000256" key="1">
    <source>
        <dbReference type="ARBA" id="ARBA00004123"/>
    </source>
</evidence>
<evidence type="ECO:0000313" key="18">
    <source>
        <dbReference type="Proteomes" id="UP000694941"/>
    </source>
</evidence>
<dbReference type="PANTHER" id="PTHR45767">
    <property type="entry name" value="FORKHEAD BOX PROTEIN O"/>
    <property type="match status" value="1"/>
</dbReference>
<feature type="compositionally biased region" description="Polar residues" evidence="16">
    <location>
        <begin position="368"/>
        <end position="388"/>
    </location>
</feature>
<keyword evidence="18" id="KW-1185">Reference proteome</keyword>
<dbReference type="Proteomes" id="UP000694941">
    <property type="component" value="Unplaced"/>
</dbReference>
<dbReference type="PROSITE" id="PS50039">
    <property type="entry name" value="FORK_HEAD_3"/>
    <property type="match status" value="1"/>
</dbReference>
<feature type="compositionally biased region" description="Low complexity" evidence="16">
    <location>
        <begin position="474"/>
        <end position="483"/>
    </location>
</feature>
<keyword evidence="7" id="KW-0805">Transcription regulation</keyword>
<feature type="domain" description="Fork-head" evidence="17">
    <location>
        <begin position="76"/>
        <end position="169"/>
    </location>
</feature>
<evidence type="ECO:0000256" key="12">
    <source>
        <dbReference type="ARBA" id="ARBA00023306"/>
    </source>
</evidence>
<evidence type="ECO:0000256" key="11">
    <source>
        <dbReference type="ARBA" id="ARBA00023242"/>
    </source>
</evidence>
<feature type="region of interest" description="Disordered" evidence="16">
    <location>
        <begin position="1"/>
        <end position="74"/>
    </location>
</feature>
<dbReference type="SUPFAM" id="SSF46785">
    <property type="entry name" value="Winged helix' DNA-binding domain"/>
    <property type="match status" value="1"/>
</dbReference>
<evidence type="ECO:0000256" key="2">
    <source>
        <dbReference type="ARBA" id="ARBA00004496"/>
    </source>
</evidence>
<keyword evidence="11 15" id="KW-0539">Nucleus</keyword>
<keyword evidence="12" id="KW-0131">Cell cycle</keyword>
<feature type="region of interest" description="Disordered" evidence="16">
    <location>
        <begin position="457"/>
        <end position="483"/>
    </location>
</feature>
<protein>
    <recommendedName>
        <fullName evidence="14">Forkhead box protein O</fullName>
    </recommendedName>
</protein>
<keyword evidence="3" id="KW-0217">Developmental protein</keyword>
<keyword evidence="5" id="KW-0597">Phosphoprotein</keyword>
<evidence type="ECO:0000256" key="13">
    <source>
        <dbReference type="ARBA" id="ARBA00038846"/>
    </source>
</evidence>
<dbReference type="RefSeq" id="XP_013777148.1">
    <property type="nucleotide sequence ID" value="XM_013921694.2"/>
</dbReference>
<feature type="compositionally biased region" description="Polar residues" evidence="16">
    <location>
        <begin position="42"/>
        <end position="57"/>
    </location>
</feature>
<feature type="compositionally biased region" description="Low complexity" evidence="16">
    <location>
        <begin position="356"/>
        <end position="367"/>
    </location>
</feature>
<comment type="subcellular location">
    <subcellularLocation>
        <location evidence="2">Cytoplasm</location>
    </subcellularLocation>
    <subcellularLocation>
        <location evidence="1 15">Nucleus</location>
    </subcellularLocation>
</comment>
<dbReference type="InterPro" id="IPR036390">
    <property type="entry name" value="WH_DNA-bd_sf"/>
</dbReference>
<evidence type="ECO:0000256" key="5">
    <source>
        <dbReference type="ARBA" id="ARBA00022553"/>
    </source>
</evidence>
<dbReference type="Pfam" id="PF16676">
    <property type="entry name" value="FOXO-TAD"/>
    <property type="match status" value="1"/>
</dbReference>
<evidence type="ECO:0000256" key="16">
    <source>
        <dbReference type="SAM" id="MobiDB-lite"/>
    </source>
</evidence>
<dbReference type="GeneID" id="106461836"/>
<dbReference type="PANTHER" id="PTHR45767:SF2">
    <property type="entry name" value="FORKHEAD BOX PROTEIN O"/>
    <property type="match status" value="1"/>
</dbReference>
<dbReference type="SMART" id="SM00339">
    <property type="entry name" value="FH"/>
    <property type="match status" value="1"/>
</dbReference>
<evidence type="ECO:0000259" key="17">
    <source>
        <dbReference type="PROSITE" id="PS50039"/>
    </source>
</evidence>
<dbReference type="PROSITE" id="PS00658">
    <property type="entry name" value="FORK_HEAD_2"/>
    <property type="match status" value="1"/>
</dbReference>
<keyword evidence="4" id="KW-0963">Cytoplasm</keyword>
<dbReference type="Gene3D" id="1.10.10.10">
    <property type="entry name" value="Winged helix-like DNA-binding domain superfamily/Winged helix DNA-binding domain"/>
    <property type="match status" value="1"/>
</dbReference>
<evidence type="ECO:0000256" key="6">
    <source>
        <dbReference type="ARBA" id="ARBA00022604"/>
    </source>
</evidence>
<keyword evidence="10" id="KW-0804">Transcription</keyword>
<dbReference type="PRINTS" id="PR00053">
    <property type="entry name" value="FORKHEAD"/>
</dbReference>
<dbReference type="InterPro" id="IPR036388">
    <property type="entry name" value="WH-like_DNA-bd_sf"/>
</dbReference>
<gene>
    <name evidence="19" type="primary">LOC106461836</name>
</gene>